<feature type="compositionally biased region" description="Low complexity" evidence="7">
    <location>
        <begin position="114"/>
        <end position="127"/>
    </location>
</feature>
<dbReference type="EC" id="3.2.2.27" evidence="5"/>
<dbReference type="PANTHER" id="PTHR11264:SF0">
    <property type="entry name" value="URACIL-DNA GLYCOSYLASE"/>
    <property type="match status" value="1"/>
</dbReference>
<dbReference type="GO" id="GO:0005739">
    <property type="term" value="C:mitochondrion"/>
    <property type="evidence" value="ECO:0007669"/>
    <property type="project" value="UniProtKB-SubCell"/>
</dbReference>
<keyword evidence="3 5" id="KW-0378">Hydrolase</keyword>
<dbReference type="HAMAP" id="MF_00148">
    <property type="entry name" value="UDG"/>
    <property type="match status" value="1"/>
</dbReference>
<evidence type="ECO:0000256" key="7">
    <source>
        <dbReference type="SAM" id="MobiDB-lite"/>
    </source>
</evidence>
<accession>A0A0B7F6P3</accession>
<evidence type="ECO:0000256" key="3">
    <source>
        <dbReference type="ARBA" id="ARBA00022801"/>
    </source>
</evidence>
<comment type="subcellular location">
    <subcellularLocation>
        <location evidence="5">Mitochondrion</location>
    </subcellularLocation>
    <subcellularLocation>
        <location evidence="5">Nucleus</location>
    </subcellularLocation>
</comment>
<comment type="function">
    <text evidence="5">Excises uracil residues from the DNA which can arise as a result of misincorporation of dUMP residues by DNA polymerase or due to deamination of cytosine.</text>
</comment>
<dbReference type="OrthoDB" id="10031947at2759"/>
<dbReference type="InterPro" id="IPR005122">
    <property type="entry name" value="Uracil-DNA_glycosylase-like"/>
</dbReference>
<evidence type="ECO:0000256" key="6">
    <source>
        <dbReference type="PROSITE-ProRule" id="PRU10072"/>
    </source>
</evidence>
<dbReference type="GO" id="GO:0004844">
    <property type="term" value="F:uracil DNA N-glycosylase activity"/>
    <property type="evidence" value="ECO:0007669"/>
    <property type="project" value="UniProtKB-UniRule"/>
</dbReference>
<dbReference type="InterPro" id="IPR036895">
    <property type="entry name" value="Uracil-DNA_glycosylase-like_sf"/>
</dbReference>
<dbReference type="AlphaFoldDB" id="A0A0B7F6P3"/>
<feature type="domain" description="Uracil-DNA glycosylase-like" evidence="8">
    <location>
        <begin position="229"/>
        <end position="413"/>
    </location>
</feature>
<evidence type="ECO:0000256" key="4">
    <source>
        <dbReference type="ARBA" id="ARBA00023204"/>
    </source>
</evidence>
<evidence type="ECO:0000313" key="9">
    <source>
        <dbReference type="EMBL" id="CEL52554.1"/>
    </source>
</evidence>
<keyword evidence="10" id="KW-1185">Reference proteome</keyword>
<evidence type="ECO:0000256" key="5">
    <source>
        <dbReference type="HAMAP-Rule" id="MF_03166"/>
    </source>
</evidence>
<dbReference type="Proteomes" id="UP000059188">
    <property type="component" value="Unassembled WGS sequence"/>
</dbReference>
<comment type="similarity">
    <text evidence="1 5">Belongs to the uracil-DNA glycosylase (UDG) superfamily. UNG family.</text>
</comment>
<dbReference type="Gene3D" id="3.40.470.10">
    <property type="entry name" value="Uracil-DNA glycosylase-like domain"/>
    <property type="match status" value="1"/>
</dbReference>
<dbReference type="PANTHER" id="PTHR11264">
    <property type="entry name" value="URACIL-DNA GLYCOSYLASE"/>
    <property type="match status" value="1"/>
</dbReference>
<evidence type="ECO:0000256" key="1">
    <source>
        <dbReference type="ARBA" id="ARBA00008184"/>
    </source>
</evidence>
<reference evidence="9 10" key="1">
    <citation type="submission" date="2014-11" db="EMBL/GenBank/DDBJ databases">
        <authorList>
            <person name="Wibberg Daniel"/>
        </authorList>
    </citation>
    <scope>NUCLEOTIDE SEQUENCE [LARGE SCALE GENOMIC DNA]</scope>
    <source>
        <strain evidence="9">Rhizoctonia solani AG1-IB 7/3/14</strain>
    </source>
</reference>
<dbReference type="InterPro" id="IPR002043">
    <property type="entry name" value="UDG_fam1"/>
</dbReference>
<evidence type="ECO:0000313" key="10">
    <source>
        <dbReference type="Proteomes" id="UP000059188"/>
    </source>
</evidence>
<feature type="compositionally biased region" description="Basic and acidic residues" evidence="7">
    <location>
        <begin position="43"/>
        <end position="58"/>
    </location>
</feature>
<protein>
    <recommendedName>
        <fullName evidence="5">Uracil-DNA glycosylase</fullName>
        <shortName evidence="5">UDG</shortName>
        <ecNumber evidence="5">3.2.2.27</ecNumber>
    </recommendedName>
</protein>
<keyword evidence="4 5" id="KW-0234">DNA repair</keyword>
<dbReference type="EMBL" id="LN679109">
    <property type="protein sequence ID" value="CEL52554.1"/>
    <property type="molecule type" value="Genomic_DNA"/>
</dbReference>
<dbReference type="InterPro" id="IPR018085">
    <property type="entry name" value="Ura-DNA_Glyclase_AS"/>
</dbReference>
<dbReference type="CDD" id="cd10027">
    <property type="entry name" value="UDG-F1-like"/>
    <property type="match status" value="1"/>
</dbReference>
<name>A0A0B7F6P3_THACB</name>
<dbReference type="Pfam" id="PF03167">
    <property type="entry name" value="UDG"/>
    <property type="match status" value="1"/>
</dbReference>
<feature type="region of interest" description="Disordered" evidence="7">
    <location>
        <begin position="1"/>
        <end position="138"/>
    </location>
</feature>
<evidence type="ECO:0000256" key="2">
    <source>
        <dbReference type="ARBA" id="ARBA00022763"/>
    </source>
</evidence>
<feature type="compositionally biased region" description="Polar residues" evidence="7">
    <location>
        <begin position="69"/>
        <end position="83"/>
    </location>
</feature>
<dbReference type="SMART" id="SM00986">
    <property type="entry name" value="UDG"/>
    <property type="match status" value="1"/>
</dbReference>
<keyword evidence="2 5" id="KW-0227">DNA damage</keyword>
<keyword evidence="5" id="KW-0539">Nucleus</keyword>
<proteinExistence type="inferred from homology"/>
<feature type="compositionally biased region" description="Basic and acidic residues" evidence="7">
    <location>
        <begin position="27"/>
        <end position="36"/>
    </location>
</feature>
<dbReference type="SMART" id="SM00987">
    <property type="entry name" value="UreE_C"/>
    <property type="match status" value="1"/>
</dbReference>
<comment type="catalytic activity">
    <reaction evidence="5">
        <text>Hydrolyzes single-stranded DNA or mismatched double-stranded DNA and polynucleotides, releasing free uracil.</text>
        <dbReference type="EC" id="3.2.2.27"/>
    </reaction>
</comment>
<feature type="active site" description="Proton acceptor" evidence="5 6">
    <location>
        <position position="244"/>
    </location>
</feature>
<dbReference type="GO" id="GO:0005634">
    <property type="term" value="C:nucleus"/>
    <property type="evidence" value="ECO:0007669"/>
    <property type="project" value="UniProtKB-SubCell"/>
</dbReference>
<dbReference type="GO" id="GO:0097510">
    <property type="term" value="P:base-excision repair, AP site formation via deaminated base removal"/>
    <property type="evidence" value="ECO:0007669"/>
    <property type="project" value="TreeGrafter"/>
</dbReference>
<dbReference type="NCBIfam" id="NF003592">
    <property type="entry name" value="PRK05254.1-5"/>
    <property type="match status" value="1"/>
</dbReference>
<dbReference type="NCBIfam" id="TIGR00628">
    <property type="entry name" value="ung"/>
    <property type="match status" value="1"/>
</dbReference>
<keyword evidence="9" id="KW-0326">Glycosidase</keyword>
<evidence type="ECO:0000259" key="8">
    <source>
        <dbReference type="SMART" id="SM00986"/>
    </source>
</evidence>
<dbReference type="PROSITE" id="PS00130">
    <property type="entry name" value="U_DNA_GLYCOSYLASE"/>
    <property type="match status" value="1"/>
</dbReference>
<sequence length="439" mass="47577">MPPRSKSKSKPASSKSTASKPSPSKSKPVEDAKVEDVESGDVQDAKDTTAKEDTKDNQDGENYLDDTPRASQVNAESSPTKGKTTAKPETAAHTGEKRQRSIASMFGVTKKARASSPASARSSSPAAGDEPSASTSAGAKKTVNGVMALKYIPFSMDAFVAELNDEQKKLLQLECETLNKVWFKVLKDELTKPYFIKLKQFLWEEGIKDPETLCTKIYPPAKDIYSWSRCTPLGRVKVVIIGQDPYHGPKQAHGLCFSVRPGVQVPPSLRNMYKEIKSSYPAFEPPKHGYLTSWANQGVLLLNTSLTVRASQAGSHAGKGWETFTDAVVKVRPSFDALRWGGVLIDGLVVQAVDKYGGANLSGSNGVGRGVVFLAWGAWAGKRVAGLDKHPSPLSASRGFLGNEHFKKANDWLELRYGIDSKIDWCNLDVDAKEGGEGN</sequence>
<organism evidence="9 10">
    <name type="scientific">Thanatephorus cucumeris (strain AG1-IB / isolate 7/3/14)</name>
    <name type="common">Lettuce bottom rot fungus</name>
    <name type="synonym">Rhizoctonia solani</name>
    <dbReference type="NCBI Taxonomy" id="1108050"/>
    <lineage>
        <taxon>Eukaryota</taxon>
        <taxon>Fungi</taxon>
        <taxon>Dikarya</taxon>
        <taxon>Basidiomycota</taxon>
        <taxon>Agaricomycotina</taxon>
        <taxon>Agaricomycetes</taxon>
        <taxon>Cantharellales</taxon>
        <taxon>Ceratobasidiaceae</taxon>
        <taxon>Rhizoctonia</taxon>
        <taxon>Rhizoctonia solani AG-1</taxon>
    </lineage>
</organism>
<gene>
    <name evidence="9" type="primary">ung</name>
    <name evidence="5" type="synonym">UNG1</name>
    <name evidence="9" type="ORF">RSOLAG1IB_05759</name>
</gene>
<dbReference type="SUPFAM" id="SSF52141">
    <property type="entry name" value="Uracil-DNA glycosylase-like"/>
    <property type="match status" value="1"/>
</dbReference>
<keyword evidence="5" id="KW-0496">Mitochondrion</keyword>
<dbReference type="STRING" id="1108050.A0A0B7F6P3"/>
<feature type="compositionally biased region" description="Low complexity" evidence="7">
    <location>
        <begin position="10"/>
        <end position="26"/>
    </location>
</feature>